<gene>
    <name evidence="2" type="ORF">QYF61_007760</name>
</gene>
<dbReference type="Proteomes" id="UP001333110">
    <property type="component" value="Unassembled WGS sequence"/>
</dbReference>
<sequence length="239" mass="26632">MRDPEIQGDSFMPAGKGGESSSSPVVRSCVLVTWEPSTAPSPHCLTASQYVVGENRNLLICEGFGDLWPEKKPTTVLVLCLQLTLNYPFIETKLREKTVFLEEMMEHTLIKREKMPEVTPRKVTGAKQRIWQRTKSNAGLAAKHQEPGRLLKAGRLNRTWGERPDRLTDGFTGIRVQLAIGLKEQAQPFIAASLITGEAPTLLSAHGAGNATARLEADRWTKVKEWKPGWIERAPHLQT</sequence>
<dbReference type="AlphaFoldDB" id="A0AAN7MKX7"/>
<dbReference type="EMBL" id="JAUNZN010000026">
    <property type="protein sequence ID" value="KAK4807854.1"/>
    <property type="molecule type" value="Genomic_DNA"/>
</dbReference>
<comment type="caution">
    <text evidence="2">The sequence shown here is derived from an EMBL/GenBank/DDBJ whole genome shotgun (WGS) entry which is preliminary data.</text>
</comment>
<keyword evidence="3" id="KW-1185">Reference proteome</keyword>
<feature type="region of interest" description="Disordered" evidence="1">
    <location>
        <begin position="1"/>
        <end position="23"/>
    </location>
</feature>
<proteinExistence type="predicted"/>
<protein>
    <submittedName>
        <fullName evidence="2">Uncharacterized protein</fullName>
    </submittedName>
</protein>
<evidence type="ECO:0000313" key="2">
    <source>
        <dbReference type="EMBL" id="KAK4807854.1"/>
    </source>
</evidence>
<reference evidence="2 3" key="1">
    <citation type="journal article" date="2023" name="J. Hered.">
        <title>Chromosome-level genome of the wood stork (Mycteria americana) provides insight into avian chromosome evolution.</title>
        <authorList>
            <person name="Flamio R. Jr."/>
            <person name="Ramstad K.M."/>
        </authorList>
    </citation>
    <scope>NUCLEOTIDE SEQUENCE [LARGE SCALE GENOMIC DNA]</scope>
    <source>
        <strain evidence="2">JAX WOST 10</strain>
    </source>
</reference>
<organism evidence="2 3">
    <name type="scientific">Mycteria americana</name>
    <name type="common">Wood stork</name>
    <dbReference type="NCBI Taxonomy" id="33587"/>
    <lineage>
        <taxon>Eukaryota</taxon>
        <taxon>Metazoa</taxon>
        <taxon>Chordata</taxon>
        <taxon>Craniata</taxon>
        <taxon>Vertebrata</taxon>
        <taxon>Euteleostomi</taxon>
        <taxon>Archelosauria</taxon>
        <taxon>Archosauria</taxon>
        <taxon>Dinosauria</taxon>
        <taxon>Saurischia</taxon>
        <taxon>Theropoda</taxon>
        <taxon>Coelurosauria</taxon>
        <taxon>Aves</taxon>
        <taxon>Neognathae</taxon>
        <taxon>Neoaves</taxon>
        <taxon>Aequornithes</taxon>
        <taxon>Ciconiiformes</taxon>
        <taxon>Ciconiidae</taxon>
        <taxon>Mycteria</taxon>
    </lineage>
</organism>
<evidence type="ECO:0000256" key="1">
    <source>
        <dbReference type="SAM" id="MobiDB-lite"/>
    </source>
</evidence>
<evidence type="ECO:0000313" key="3">
    <source>
        <dbReference type="Proteomes" id="UP001333110"/>
    </source>
</evidence>
<accession>A0AAN7MKX7</accession>
<name>A0AAN7MKX7_MYCAM</name>